<reference evidence="6 7" key="1">
    <citation type="submission" date="2014-02" db="EMBL/GenBank/DDBJ databases">
        <title>The small core and large imbalanced accessory genome model reveals a collaborative survival strategy of Sorangium cellulosum strains in nature.</title>
        <authorList>
            <person name="Han K."/>
            <person name="Peng R."/>
            <person name="Blom J."/>
            <person name="Li Y.-Z."/>
        </authorList>
    </citation>
    <scope>NUCLEOTIDE SEQUENCE [LARGE SCALE GENOMIC DNA]</scope>
    <source>
        <strain evidence="6 7">So0008-312</strain>
    </source>
</reference>
<dbReference type="AlphaFoldDB" id="A0A150QK92"/>
<protein>
    <submittedName>
        <fullName evidence="6">LysR family transcriptional regulator</fullName>
    </submittedName>
</protein>
<dbReference type="Pfam" id="PF03466">
    <property type="entry name" value="LysR_substrate"/>
    <property type="match status" value="1"/>
</dbReference>
<comment type="caution">
    <text evidence="6">The sequence shown here is derived from an EMBL/GenBank/DDBJ whole genome shotgun (WGS) entry which is preliminary data.</text>
</comment>
<dbReference type="InterPro" id="IPR000847">
    <property type="entry name" value="LysR_HTH_N"/>
</dbReference>
<evidence type="ECO:0000256" key="3">
    <source>
        <dbReference type="ARBA" id="ARBA00023125"/>
    </source>
</evidence>
<dbReference type="PANTHER" id="PTHR30118">
    <property type="entry name" value="HTH-TYPE TRANSCRIPTIONAL REGULATOR LEUO-RELATED"/>
    <property type="match status" value="1"/>
</dbReference>
<dbReference type="GO" id="GO:0003700">
    <property type="term" value="F:DNA-binding transcription factor activity"/>
    <property type="evidence" value="ECO:0007669"/>
    <property type="project" value="InterPro"/>
</dbReference>
<gene>
    <name evidence="6" type="ORF">BE15_38035</name>
</gene>
<keyword evidence="4" id="KW-0804">Transcription</keyword>
<organism evidence="6 7">
    <name type="scientific">Sorangium cellulosum</name>
    <name type="common">Polyangium cellulosum</name>
    <dbReference type="NCBI Taxonomy" id="56"/>
    <lineage>
        <taxon>Bacteria</taxon>
        <taxon>Pseudomonadati</taxon>
        <taxon>Myxococcota</taxon>
        <taxon>Polyangia</taxon>
        <taxon>Polyangiales</taxon>
        <taxon>Polyangiaceae</taxon>
        <taxon>Sorangium</taxon>
    </lineage>
</organism>
<dbReference type="Pfam" id="PF00126">
    <property type="entry name" value="HTH_1"/>
    <property type="match status" value="1"/>
</dbReference>
<dbReference type="PANTHER" id="PTHR30118:SF15">
    <property type="entry name" value="TRANSCRIPTIONAL REGULATORY PROTEIN"/>
    <property type="match status" value="1"/>
</dbReference>
<keyword evidence="3" id="KW-0238">DNA-binding</keyword>
<proteinExistence type="inferred from homology"/>
<evidence type="ECO:0000256" key="2">
    <source>
        <dbReference type="ARBA" id="ARBA00023015"/>
    </source>
</evidence>
<dbReference type="CDD" id="cd08460">
    <property type="entry name" value="PBP2_DntR_like_1"/>
    <property type="match status" value="1"/>
</dbReference>
<dbReference type="InterPro" id="IPR036388">
    <property type="entry name" value="WH-like_DNA-bd_sf"/>
</dbReference>
<evidence type="ECO:0000313" key="6">
    <source>
        <dbReference type="EMBL" id="KYF68116.1"/>
    </source>
</evidence>
<evidence type="ECO:0000256" key="1">
    <source>
        <dbReference type="ARBA" id="ARBA00009437"/>
    </source>
</evidence>
<evidence type="ECO:0000313" key="7">
    <source>
        <dbReference type="Proteomes" id="UP000075260"/>
    </source>
</evidence>
<dbReference type="GO" id="GO:0003677">
    <property type="term" value="F:DNA binding"/>
    <property type="evidence" value="ECO:0007669"/>
    <property type="project" value="UniProtKB-KW"/>
</dbReference>
<dbReference type="InterPro" id="IPR050389">
    <property type="entry name" value="LysR-type_TF"/>
</dbReference>
<feature type="domain" description="HTH lysR-type" evidence="5">
    <location>
        <begin position="4"/>
        <end position="61"/>
    </location>
</feature>
<accession>A0A150QK92</accession>
<dbReference type="InterPro" id="IPR036390">
    <property type="entry name" value="WH_DNA-bd_sf"/>
</dbReference>
<dbReference type="Gene3D" id="3.40.190.10">
    <property type="entry name" value="Periplasmic binding protein-like II"/>
    <property type="match status" value="2"/>
</dbReference>
<dbReference type="InterPro" id="IPR005119">
    <property type="entry name" value="LysR_subst-bd"/>
</dbReference>
<dbReference type="SUPFAM" id="SSF46785">
    <property type="entry name" value="Winged helix' DNA-binding domain"/>
    <property type="match status" value="1"/>
</dbReference>
<dbReference type="Gene3D" id="1.10.10.10">
    <property type="entry name" value="Winged helix-like DNA-binding domain superfamily/Winged helix DNA-binding domain"/>
    <property type="match status" value="1"/>
</dbReference>
<dbReference type="Proteomes" id="UP000075260">
    <property type="component" value="Unassembled WGS sequence"/>
</dbReference>
<name>A0A150QK92_SORCE</name>
<evidence type="ECO:0000256" key="4">
    <source>
        <dbReference type="ARBA" id="ARBA00023163"/>
    </source>
</evidence>
<dbReference type="SUPFAM" id="SSF53850">
    <property type="entry name" value="Periplasmic binding protein-like II"/>
    <property type="match status" value="1"/>
</dbReference>
<comment type="similarity">
    <text evidence="1">Belongs to the LysR transcriptional regulatory family.</text>
</comment>
<sequence>MHSMDLNLLVALDVLLEEESVLVAAKRMHLSPSAMSRTLARVREAVGDPILVRAGRRLVPTPRAAELRPRVRAVVASASAVLRERGALDVSALTRTFAIRTSDGMIGLLGAPLLDALRAEAPRVTVRFLPEGDEDVAALREGRIDLDVGIIGDMGPEIRVQALARDRFVGVVRRGSPLASGKVTLQRFVEHPHLGVSRLGKTWGPIDDALKKKGLARTTAAVASGHYAALLLLASSDLVGAFPSKWLAHAAPRFDLVTFPLPVTTPGITVAQAWHPRFDADPAHRWLRDRLRRVCRSIAELAA</sequence>
<dbReference type="EMBL" id="JEMA01000591">
    <property type="protein sequence ID" value="KYF68116.1"/>
    <property type="molecule type" value="Genomic_DNA"/>
</dbReference>
<keyword evidence="2" id="KW-0805">Transcription regulation</keyword>
<dbReference type="PROSITE" id="PS50931">
    <property type="entry name" value="HTH_LYSR"/>
    <property type="match status" value="1"/>
</dbReference>
<evidence type="ECO:0000259" key="5">
    <source>
        <dbReference type="PROSITE" id="PS50931"/>
    </source>
</evidence>